<dbReference type="RefSeq" id="WP_415865630.1">
    <property type="nucleotide sequence ID" value="NZ_CP134537.1"/>
</dbReference>
<dbReference type="PANTHER" id="PTHR43576:SF2">
    <property type="entry name" value="INTRACELLULAR EXO-ALPHA-L-ARABINOFURANOSIDASE 2"/>
    <property type="match status" value="1"/>
</dbReference>
<evidence type="ECO:0000256" key="1">
    <source>
        <dbReference type="SAM" id="SignalP"/>
    </source>
</evidence>
<evidence type="ECO:0000313" key="3">
    <source>
        <dbReference type="Proteomes" id="UP001302806"/>
    </source>
</evidence>
<keyword evidence="1" id="KW-0732">Signal</keyword>
<evidence type="ECO:0000313" key="2">
    <source>
        <dbReference type="EMBL" id="WNH09104.1"/>
    </source>
</evidence>
<dbReference type="Gene3D" id="3.20.20.80">
    <property type="entry name" value="Glycosidases"/>
    <property type="match status" value="1"/>
</dbReference>
<dbReference type="SUPFAM" id="SSF51445">
    <property type="entry name" value="(Trans)glycosidases"/>
    <property type="match status" value="1"/>
</dbReference>
<proteinExistence type="predicted"/>
<feature type="chain" id="PRO_5047038499" evidence="1">
    <location>
        <begin position="21"/>
        <end position="96"/>
    </location>
</feature>
<feature type="signal peptide" evidence="1">
    <location>
        <begin position="1"/>
        <end position="20"/>
    </location>
</feature>
<dbReference type="EMBL" id="CP134537">
    <property type="protein sequence ID" value="WNH09104.1"/>
    <property type="molecule type" value="Genomic_DNA"/>
</dbReference>
<dbReference type="InterPro" id="IPR017853">
    <property type="entry name" value="GH"/>
</dbReference>
<reference evidence="2 3" key="1">
    <citation type="submission" date="2023-09" db="EMBL/GenBank/DDBJ databases">
        <title>Thalassobella suaedae gen. nov., sp. nov., a marine bacterium of the family Flavobacteriaceae isolated from a halophyte Suaeda japonica.</title>
        <authorList>
            <person name="Lee S.Y."/>
            <person name="Hwang C.Y."/>
        </authorList>
    </citation>
    <scope>NUCLEOTIDE SEQUENCE [LARGE SCALE GENOMIC DNA]</scope>
    <source>
        <strain evidence="2 3">HL-DH14</strain>
    </source>
</reference>
<name>A0ABY9XTX7_9FLAO</name>
<dbReference type="PANTHER" id="PTHR43576">
    <property type="entry name" value="ALPHA-L-ARABINOFURANOSIDASE C-RELATED"/>
    <property type="match status" value="1"/>
</dbReference>
<protein>
    <submittedName>
        <fullName evidence="2">Uncharacterized protein</fullName>
    </submittedName>
</protein>
<sequence length="96" mass="10612">MNKTLLSLAIVVAMAFKTSAQTTNTATIDATSGNINIISKYIYSQFSEHLGNCIYDGIWVGKDSKIPNQAGIRTDVVEALKKLQVPALRCTWWLFC</sequence>
<accession>A0ABY9XTX7</accession>
<gene>
    <name evidence="2" type="ORF">RHP51_19140</name>
</gene>
<dbReference type="Proteomes" id="UP001302806">
    <property type="component" value="Chromosome"/>
</dbReference>
<organism evidence="2 3">
    <name type="scientific">Thalassobellus suaedae</name>
    <dbReference type="NCBI Taxonomy" id="3074124"/>
    <lineage>
        <taxon>Bacteria</taxon>
        <taxon>Pseudomonadati</taxon>
        <taxon>Bacteroidota</taxon>
        <taxon>Flavobacteriia</taxon>
        <taxon>Flavobacteriales</taxon>
        <taxon>Flavobacteriaceae</taxon>
        <taxon>Thalassobellus</taxon>
    </lineage>
</organism>